<dbReference type="InterPro" id="IPR006474">
    <property type="entry name" value="Helicase_Cas3_CRISPR-ass_core"/>
</dbReference>
<dbReference type="Proteomes" id="UP000711736">
    <property type="component" value="Unassembled WGS sequence"/>
</dbReference>
<dbReference type="InterPro" id="IPR038257">
    <property type="entry name" value="CRISPR-assoc_Cas3_HD_sf"/>
</dbReference>
<accession>A0ABS5UWI7</accession>
<dbReference type="PROSITE" id="PS51643">
    <property type="entry name" value="HD_CAS3"/>
    <property type="match status" value="1"/>
</dbReference>
<dbReference type="Pfam" id="PF01966">
    <property type="entry name" value="HD"/>
    <property type="match status" value="1"/>
</dbReference>
<evidence type="ECO:0000256" key="1">
    <source>
        <dbReference type="ARBA" id="ARBA00006847"/>
    </source>
</evidence>
<evidence type="ECO:0000259" key="10">
    <source>
        <dbReference type="PROSITE" id="PS51192"/>
    </source>
</evidence>
<keyword evidence="3" id="KW-0540">Nuclease</keyword>
<dbReference type="SUPFAM" id="SSF109604">
    <property type="entry name" value="HD-domain/PDEase-like"/>
    <property type="match status" value="1"/>
</dbReference>
<evidence type="ECO:0000256" key="2">
    <source>
        <dbReference type="ARBA" id="ARBA00009046"/>
    </source>
</evidence>
<dbReference type="RefSeq" id="WP_214376402.1">
    <property type="nucleotide sequence ID" value="NZ_JAFEJU010000004.1"/>
</dbReference>
<dbReference type="PROSITE" id="PS51192">
    <property type="entry name" value="HELICASE_ATP_BIND_1"/>
    <property type="match status" value="1"/>
</dbReference>
<dbReference type="PANTHER" id="PTHR47963">
    <property type="entry name" value="DEAD-BOX ATP-DEPENDENT RNA HELICASE 47, MITOCHONDRIAL"/>
    <property type="match status" value="1"/>
</dbReference>
<keyword evidence="7" id="KW-0347">Helicase</keyword>
<dbReference type="SMART" id="SM00487">
    <property type="entry name" value="DEXDc"/>
    <property type="match status" value="1"/>
</dbReference>
<comment type="similarity">
    <text evidence="2">In the central section; belongs to the CRISPR-associated helicase Cas3 family.</text>
</comment>
<dbReference type="EMBL" id="JAFEJU010000004">
    <property type="protein sequence ID" value="MBT1175175.1"/>
    <property type="molecule type" value="Genomic_DNA"/>
</dbReference>
<dbReference type="InterPro" id="IPR014001">
    <property type="entry name" value="Helicase_ATP-bd"/>
</dbReference>
<dbReference type="PANTHER" id="PTHR47963:SF9">
    <property type="entry name" value="CRISPR-ASSOCIATED ENDONUCLEASE_HELICASE CAS3"/>
    <property type="match status" value="1"/>
</dbReference>
<evidence type="ECO:0000259" key="11">
    <source>
        <dbReference type="PROSITE" id="PS51643"/>
    </source>
</evidence>
<keyword evidence="4" id="KW-0479">Metal-binding</keyword>
<gene>
    <name evidence="12" type="primary">cas3</name>
    <name evidence="12" type="ORF">JS530_06645</name>
</gene>
<protein>
    <submittedName>
        <fullName evidence="12">CRISPR-associated helicase Cas3</fullName>
    </submittedName>
</protein>
<keyword evidence="13" id="KW-1185">Reference proteome</keyword>
<dbReference type="CDD" id="cd17930">
    <property type="entry name" value="DEXHc_cas3"/>
    <property type="match status" value="1"/>
</dbReference>
<dbReference type="SUPFAM" id="SSF52540">
    <property type="entry name" value="P-loop containing nucleoside triphosphate hydrolases"/>
    <property type="match status" value="1"/>
</dbReference>
<proteinExistence type="inferred from homology"/>
<dbReference type="NCBIfam" id="TIGR01587">
    <property type="entry name" value="cas3_core"/>
    <property type="match status" value="1"/>
</dbReference>
<feature type="domain" description="Helicase ATP-binding" evidence="10">
    <location>
        <begin position="328"/>
        <end position="508"/>
    </location>
</feature>
<evidence type="ECO:0000256" key="5">
    <source>
        <dbReference type="ARBA" id="ARBA00022741"/>
    </source>
</evidence>
<evidence type="ECO:0000256" key="9">
    <source>
        <dbReference type="ARBA" id="ARBA00023118"/>
    </source>
</evidence>
<keyword evidence="6" id="KW-0378">Hydrolase</keyword>
<keyword evidence="5" id="KW-0547">Nucleotide-binding</keyword>
<comment type="caution">
    <text evidence="12">The sequence shown here is derived from an EMBL/GenBank/DDBJ whole genome shotgun (WGS) entry which is preliminary data.</text>
</comment>
<dbReference type="CDD" id="cd09641">
    <property type="entry name" value="Cas3''_I"/>
    <property type="match status" value="1"/>
</dbReference>
<dbReference type="InterPro" id="IPR050547">
    <property type="entry name" value="DEAD_box_RNA_helicases"/>
</dbReference>
<name>A0ABS5UWI7_9BIFI</name>
<dbReference type="Pfam" id="PF00270">
    <property type="entry name" value="DEAD"/>
    <property type="match status" value="1"/>
</dbReference>
<sequence length="850" mass="94091">MSIKRESPPRSNVLHVARWTVQKGPTVQSGNNTVNSTIRYATSNPFYARTSDHGYETCVEHLCMTGCLAGGFAQQFRHLDDGLLAGLFHDLGKYSQGFQKRIRDPEHTGKVDHSTAGAMLLVQNRRFASALAVAGHHAGLGDFGSAGDREGSTFSARMNRAFNAGDNNPLALASAWKKQIDVPQSALQARSVTASEKNSQVKQSEDDHCYSDMMLTRMLLSALVDGDRLDAEFFTSNREDRAEHQLLERLKEQLGSETLSGCRAPEWNDLREAALATSADYQAGNHSRINYLADAVENVARRYLESSHKTPLDVKRCELLTQCLNQGRSESHKPGLYTLTAPTGSGKTIASITFALEHARTNNMQRIIYVIPYTSIIDQTVGQFEKIFGEGPVLPHYAEASYQLKDESDMDGIDLRRALAAENWNAPIVVTTAVQFFESLYSNKTSRCRKLHNIANSVIVFDEAQTLPVPYLRPCVKAIAELVEHYGATAVLCTATQPELQRLFVQSFSDGRCADIPEISPFTNEDYEQFRRVTVERIGDIELDALANRLDKHAQVLCVVNTRKKAQYLYNRLNRESESEGTFCLTTLQCAADRKRLLTRIRSRLAAGETCRVVSTSLIEAGVDVDFPVAYREETGLDSIIQTAGRCNREGKHAADESMVYVFSTAGGQAPFLQQNLVAYRETAARYPDLISNDAIRTYFGELLGMLGDNNSNMVAGNDALDVHRIISLHGCGRGMPFERIARLFKLIDTPTVPVYIPLSDDELGDEGARLCNQLEQGDIDRALFRKLGKYAVNVWPQHLEKLLSAGAVLSVGGETGAAEENCYILRDLSRYSSQLGLQLENVAADGIFV</sequence>
<dbReference type="Pfam" id="PF22590">
    <property type="entry name" value="Cas3-like_C_2"/>
    <property type="match status" value="1"/>
</dbReference>
<organism evidence="12 13">
    <name type="scientific">Bifidobacterium colobi</name>
    <dbReference type="NCBI Taxonomy" id="2809026"/>
    <lineage>
        <taxon>Bacteria</taxon>
        <taxon>Bacillati</taxon>
        <taxon>Actinomycetota</taxon>
        <taxon>Actinomycetes</taxon>
        <taxon>Bifidobacteriales</taxon>
        <taxon>Bifidobacteriaceae</taxon>
        <taxon>Bifidobacterium</taxon>
    </lineage>
</organism>
<evidence type="ECO:0000256" key="6">
    <source>
        <dbReference type="ARBA" id="ARBA00022801"/>
    </source>
</evidence>
<evidence type="ECO:0000313" key="12">
    <source>
        <dbReference type="EMBL" id="MBT1175175.1"/>
    </source>
</evidence>
<dbReference type="InterPro" id="IPR006674">
    <property type="entry name" value="HD_domain"/>
</dbReference>
<evidence type="ECO:0000256" key="7">
    <source>
        <dbReference type="ARBA" id="ARBA00022806"/>
    </source>
</evidence>
<dbReference type="InterPro" id="IPR006483">
    <property type="entry name" value="CRISPR-assoc_Cas3_HD"/>
</dbReference>
<dbReference type="Gene3D" id="1.10.3210.30">
    <property type="match status" value="1"/>
</dbReference>
<evidence type="ECO:0000256" key="4">
    <source>
        <dbReference type="ARBA" id="ARBA00022723"/>
    </source>
</evidence>
<dbReference type="InterPro" id="IPR054712">
    <property type="entry name" value="Cas3-like_dom"/>
</dbReference>
<dbReference type="Gene3D" id="3.40.50.300">
    <property type="entry name" value="P-loop containing nucleotide triphosphate hydrolases"/>
    <property type="match status" value="2"/>
</dbReference>
<keyword evidence="8" id="KW-0067">ATP-binding</keyword>
<evidence type="ECO:0000313" key="13">
    <source>
        <dbReference type="Proteomes" id="UP000711736"/>
    </source>
</evidence>
<dbReference type="InterPro" id="IPR027417">
    <property type="entry name" value="P-loop_NTPase"/>
</dbReference>
<evidence type="ECO:0000256" key="8">
    <source>
        <dbReference type="ARBA" id="ARBA00022840"/>
    </source>
</evidence>
<dbReference type="NCBIfam" id="TIGR01596">
    <property type="entry name" value="cas3_HD"/>
    <property type="match status" value="1"/>
</dbReference>
<comment type="similarity">
    <text evidence="1">In the N-terminal section; belongs to the CRISPR-associated nuclease Cas3-HD family.</text>
</comment>
<dbReference type="InterPro" id="IPR011545">
    <property type="entry name" value="DEAD/DEAH_box_helicase_dom"/>
</dbReference>
<evidence type="ECO:0000256" key="3">
    <source>
        <dbReference type="ARBA" id="ARBA00022722"/>
    </source>
</evidence>
<feature type="domain" description="HD Cas3-type" evidence="11">
    <location>
        <begin position="51"/>
        <end position="229"/>
    </location>
</feature>
<reference evidence="12 13" key="1">
    <citation type="journal article" date="2021" name="Environ. Microbiol.">
        <title>Genetic insights into the dark matter of the mammalian gut microbiota through targeted genome reconstruction.</title>
        <authorList>
            <person name="Lugli G.A."/>
            <person name="Alessandri G."/>
            <person name="Milani C."/>
            <person name="Viappiani A."/>
            <person name="Fontana F."/>
            <person name="Tarracchini C."/>
            <person name="Mancabelli L."/>
            <person name="Argentini C."/>
            <person name="Ruiz L."/>
            <person name="Margolles A."/>
            <person name="van Sinderen D."/>
            <person name="Turroni F."/>
            <person name="Ventura M."/>
        </authorList>
    </citation>
    <scope>NUCLEOTIDE SEQUENCE [LARGE SCALE GENOMIC DNA]</scope>
    <source>
        <strain evidence="12 13">LC6</strain>
    </source>
</reference>
<keyword evidence="9" id="KW-0051">Antiviral defense</keyword>